<protein>
    <submittedName>
        <fullName evidence="1">Uncharacterized protein</fullName>
    </submittedName>
</protein>
<dbReference type="AlphaFoldDB" id="A0A0F9R131"/>
<name>A0A0F9R131_9ZZZZ</name>
<reference evidence="1" key="1">
    <citation type="journal article" date="2015" name="Nature">
        <title>Complex archaea that bridge the gap between prokaryotes and eukaryotes.</title>
        <authorList>
            <person name="Spang A."/>
            <person name="Saw J.H."/>
            <person name="Jorgensen S.L."/>
            <person name="Zaremba-Niedzwiedzka K."/>
            <person name="Martijn J."/>
            <person name="Lind A.E."/>
            <person name="van Eijk R."/>
            <person name="Schleper C."/>
            <person name="Guy L."/>
            <person name="Ettema T.J."/>
        </authorList>
    </citation>
    <scope>NUCLEOTIDE SEQUENCE</scope>
</reference>
<accession>A0A0F9R131</accession>
<evidence type="ECO:0000313" key="1">
    <source>
        <dbReference type="EMBL" id="KKN48459.1"/>
    </source>
</evidence>
<dbReference type="EMBL" id="LAZR01001220">
    <property type="protein sequence ID" value="KKN48459.1"/>
    <property type="molecule type" value="Genomic_DNA"/>
</dbReference>
<comment type="caution">
    <text evidence="1">The sequence shown here is derived from an EMBL/GenBank/DDBJ whole genome shotgun (WGS) entry which is preliminary data.</text>
</comment>
<sequence>MYKKVPWALLNKKIELIEKNGLFLNKICLNKTFSPFPETLDDFRPYEFISEYHEFLRYACYRYMGSVYTGVILIWRAMIKYFEELQSTDEFKVMKGRLLENWCLAKVIKHGFTAEKLILKNIDQQPNENYFKMKETVSHLIKRHWSMM</sequence>
<organism evidence="1">
    <name type="scientific">marine sediment metagenome</name>
    <dbReference type="NCBI Taxonomy" id="412755"/>
    <lineage>
        <taxon>unclassified sequences</taxon>
        <taxon>metagenomes</taxon>
        <taxon>ecological metagenomes</taxon>
    </lineage>
</organism>
<proteinExistence type="predicted"/>
<gene>
    <name evidence="1" type="ORF">LCGC14_0652760</name>
</gene>